<dbReference type="OrthoDB" id="1665346at2"/>
<evidence type="ECO:0000256" key="1">
    <source>
        <dbReference type="SAM" id="SignalP"/>
    </source>
</evidence>
<gene>
    <name evidence="2" type="ORF">SAMN02745671_00177</name>
</gene>
<dbReference type="RefSeq" id="WP_051555373.1">
    <property type="nucleotide sequence ID" value="NZ_FQYW01000003.1"/>
</dbReference>
<evidence type="ECO:0000313" key="3">
    <source>
        <dbReference type="Proteomes" id="UP000191240"/>
    </source>
</evidence>
<dbReference type="EMBL" id="FQYW01000003">
    <property type="protein sequence ID" value="SHI30492.1"/>
    <property type="molecule type" value="Genomic_DNA"/>
</dbReference>
<evidence type="ECO:0000313" key="2">
    <source>
        <dbReference type="EMBL" id="SHI30492.1"/>
    </source>
</evidence>
<dbReference type="Proteomes" id="UP000191240">
    <property type="component" value="Unassembled WGS sequence"/>
</dbReference>
<reference evidence="2 3" key="1">
    <citation type="submission" date="2016-11" db="EMBL/GenBank/DDBJ databases">
        <authorList>
            <person name="Jaros S."/>
            <person name="Januszkiewicz K."/>
            <person name="Wedrychowicz H."/>
        </authorList>
    </citation>
    <scope>NUCLEOTIDE SEQUENCE [LARGE SCALE GENOMIC DNA]</scope>
    <source>
        <strain evidence="2 3">DSM 3074</strain>
    </source>
</reference>
<sequence length="202" mass="23548">MVKKSIILLFTVLSILCSFSIVSADGVQQPPGSSDSSSEDTAEKAPSRFIRFAEDESYVYYLDKKDSGWVRRPYTMDKYVIEAWVKMVPYEYATYEMYSPEADDSRYFLEHYLVDPQNKKIQFLCEIEVEGGRPQNNIKQRKYDHKHWEPLIPESVEDTVYHAVVDKYGKSNEDNTWKTIDEIIDGLFSVRVLKEVIKMGKI</sequence>
<protein>
    <submittedName>
        <fullName evidence="2">Uncharacterized protein</fullName>
    </submittedName>
</protein>
<name>A0A1M6A202_9FIRM</name>
<feature type="signal peptide" evidence="1">
    <location>
        <begin position="1"/>
        <end position="23"/>
    </location>
</feature>
<dbReference type="AlphaFoldDB" id="A0A1M6A202"/>
<proteinExistence type="predicted"/>
<feature type="chain" id="PRO_5038740826" evidence="1">
    <location>
        <begin position="24"/>
        <end position="202"/>
    </location>
</feature>
<organism evidence="2 3">
    <name type="scientific">Anaerovibrio lipolyticus DSM 3074</name>
    <dbReference type="NCBI Taxonomy" id="1120997"/>
    <lineage>
        <taxon>Bacteria</taxon>
        <taxon>Bacillati</taxon>
        <taxon>Bacillota</taxon>
        <taxon>Negativicutes</taxon>
        <taxon>Selenomonadales</taxon>
        <taxon>Selenomonadaceae</taxon>
        <taxon>Anaerovibrio</taxon>
    </lineage>
</organism>
<accession>A0A1M6A202</accession>
<keyword evidence="1" id="KW-0732">Signal</keyword>